<reference evidence="2" key="1">
    <citation type="submission" date="2016-10" db="EMBL/GenBank/DDBJ databases">
        <authorList>
            <person name="Varghese N."/>
            <person name="Submissions S."/>
        </authorList>
    </citation>
    <scope>NUCLEOTIDE SEQUENCE [LARGE SCALE GENOMIC DNA]</scope>
    <source>
        <strain evidence="2">DSM 11593</strain>
    </source>
</reference>
<dbReference type="STRING" id="65735.SAMN04488075_2845"/>
<organism evidence="1 2">
    <name type="scientific">Paracoccus alkenifer</name>
    <dbReference type="NCBI Taxonomy" id="65735"/>
    <lineage>
        <taxon>Bacteria</taxon>
        <taxon>Pseudomonadati</taxon>
        <taxon>Pseudomonadota</taxon>
        <taxon>Alphaproteobacteria</taxon>
        <taxon>Rhodobacterales</taxon>
        <taxon>Paracoccaceae</taxon>
        <taxon>Paracoccus</taxon>
    </lineage>
</organism>
<accession>A0A1H6N5L2</accession>
<dbReference type="EMBL" id="FNXG01000006">
    <property type="protein sequence ID" value="SEI09943.1"/>
    <property type="molecule type" value="Genomic_DNA"/>
</dbReference>
<evidence type="ECO:0000313" key="2">
    <source>
        <dbReference type="Proteomes" id="UP000199125"/>
    </source>
</evidence>
<dbReference type="AlphaFoldDB" id="A0A1H6N5L2"/>
<keyword evidence="2" id="KW-1185">Reference proteome</keyword>
<dbReference type="Proteomes" id="UP000199125">
    <property type="component" value="Unassembled WGS sequence"/>
</dbReference>
<evidence type="ECO:0000313" key="1">
    <source>
        <dbReference type="EMBL" id="SEI09943.1"/>
    </source>
</evidence>
<sequence length="66" mass="7558">MNRLLKWLRHDHLPPHLQDVVKPIDALARSLDATLAEGPEKTAGMRKLIEAKDCFVRARIEQDEEA</sequence>
<protein>
    <submittedName>
        <fullName evidence="1">Uncharacterized protein</fullName>
    </submittedName>
</protein>
<dbReference type="OrthoDB" id="1551260at2"/>
<proteinExistence type="predicted"/>
<gene>
    <name evidence="1" type="ORF">SAMN04488075_2845</name>
</gene>
<name>A0A1H6N5L2_9RHOB</name>